<dbReference type="Proteomes" id="UP000823612">
    <property type="component" value="Unassembled WGS sequence"/>
</dbReference>
<name>A0A9D9H1P4_9BACT</name>
<dbReference type="Pfam" id="PF09719">
    <property type="entry name" value="C_GCAxxG_C_C"/>
    <property type="match status" value="1"/>
</dbReference>
<organism evidence="1 2">
    <name type="scientific">Candidatus Pullibacteroides excrementavium</name>
    <dbReference type="NCBI Taxonomy" id="2840905"/>
    <lineage>
        <taxon>Bacteria</taxon>
        <taxon>Pseudomonadati</taxon>
        <taxon>Bacteroidota</taxon>
        <taxon>Bacteroidia</taxon>
        <taxon>Bacteroidales</taxon>
        <taxon>Candidatus Pullibacteroides</taxon>
    </lineage>
</organism>
<reference evidence="1" key="1">
    <citation type="submission" date="2020-10" db="EMBL/GenBank/DDBJ databases">
        <authorList>
            <person name="Gilroy R."/>
        </authorList>
    </citation>
    <scope>NUCLEOTIDE SEQUENCE</scope>
    <source>
        <strain evidence="1">2889</strain>
    </source>
</reference>
<accession>A0A9D9H1P4</accession>
<evidence type="ECO:0000313" key="2">
    <source>
        <dbReference type="Proteomes" id="UP000823612"/>
    </source>
</evidence>
<comment type="caution">
    <text evidence="1">The sequence shown here is derived from an EMBL/GenBank/DDBJ whole genome shotgun (WGS) entry which is preliminary data.</text>
</comment>
<dbReference type="EMBL" id="JADIMZ010000082">
    <property type="protein sequence ID" value="MBO8432679.1"/>
    <property type="molecule type" value="Genomic_DNA"/>
</dbReference>
<protein>
    <submittedName>
        <fullName evidence="1">C_GCAxxG_C_C family protein</fullName>
    </submittedName>
</protein>
<dbReference type="InterPro" id="IPR010181">
    <property type="entry name" value="CGCAxxGCC_motif"/>
</dbReference>
<dbReference type="AlphaFoldDB" id="A0A9D9H1P4"/>
<gene>
    <name evidence="1" type="ORF">IAB08_05245</name>
</gene>
<sequence>MYEERVALAAELHKQGHNCCQSVVAAFGDLYGFTREQCLKMSAAYGGGIGRMKETCGAALGLFMLAGLETGSVLPHDPEGQKKTYALVQELAKEFIKRNGALRCADLLDLPKAPTPESPNPDADGRYYFLPCNRKVQIAAEIWCEYLDKLRA</sequence>
<proteinExistence type="predicted"/>
<reference evidence="1" key="2">
    <citation type="journal article" date="2021" name="PeerJ">
        <title>Extensive microbial diversity within the chicken gut microbiome revealed by metagenomics and culture.</title>
        <authorList>
            <person name="Gilroy R."/>
            <person name="Ravi A."/>
            <person name="Getino M."/>
            <person name="Pursley I."/>
            <person name="Horton D.L."/>
            <person name="Alikhan N.F."/>
            <person name="Baker D."/>
            <person name="Gharbi K."/>
            <person name="Hall N."/>
            <person name="Watson M."/>
            <person name="Adriaenssens E.M."/>
            <person name="Foster-Nyarko E."/>
            <person name="Jarju S."/>
            <person name="Secka A."/>
            <person name="Antonio M."/>
            <person name="Oren A."/>
            <person name="Chaudhuri R.R."/>
            <person name="La Ragione R."/>
            <person name="Hildebrand F."/>
            <person name="Pallen M.J."/>
        </authorList>
    </citation>
    <scope>NUCLEOTIDE SEQUENCE</scope>
    <source>
        <strain evidence="1">2889</strain>
    </source>
</reference>
<dbReference type="NCBIfam" id="TIGR01909">
    <property type="entry name" value="C_GCAxxG_C_C"/>
    <property type="match status" value="1"/>
</dbReference>
<evidence type="ECO:0000313" key="1">
    <source>
        <dbReference type="EMBL" id="MBO8432679.1"/>
    </source>
</evidence>